<feature type="compositionally biased region" description="Basic and acidic residues" evidence="1">
    <location>
        <begin position="663"/>
        <end position="672"/>
    </location>
</feature>
<feature type="region of interest" description="Disordered" evidence="1">
    <location>
        <begin position="769"/>
        <end position="803"/>
    </location>
</feature>
<evidence type="ECO:0000313" key="3">
    <source>
        <dbReference type="EMBL" id="KZV87310.1"/>
    </source>
</evidence>
<feature type="domain" description="Transcription factor tau subunit sfc3/Tfc3 C-terminal" evidence="2">
    <location>
        <begin position="1991"/>
        <end position="2036"/>
    </location>
</feature>
<protein>
    <recommendedName>
        <fullName evidence="2">Transcription factor tau subunit sfc3/Tfc3 C-terminal domain-containing protein</fullName>
    </recommendedName>
</protein>
<dbReference type="PANTHER" id="PTHR15180">
    <property type="entry name" value="GENERAL TRANSCRIPTION FACTOR 3C POLYPEPTIDE 1"/>
    <property type="match status" value="1"/>
</dbReference>
<feature type="compositionally biased region" description="Basic residues" evidence="1">
    <location>
        <begin position="1437"/>
        <end position="1447"/>
    </location>
</feature>
<sequence>MDELLDHCMREISFDGDLGCDVSRLNSFVSAFYAESSQNLDDSFHNYVWSLVTAHPNVRVGVLPDGVTGEVAIPARPSKKGGQKDVEVPQLQVIEDAASTPLPDLVQQYGDKLRVAVDEATAFKTLTGSHIRPAKLSAMVYSCLQLISRGREMGLSVAQLGKSTGYDQKTCHYICQQLLTLDLIVKLPKPGVGTNFVVHKYFVEHSAPWRRLRAEEQDPMLGVIAHYNGAVGSDDDDEGVQHKMPLTFRPMNEMDWSSDALFRARVVALLNVLPGKQIDLNKLLPAVGVECDKAIKRFFAPRIEGMIDDGIIERYELPLNTKRNTTKPIIRLLATVPAPSVMDPTTTENGAEVSDEAEHDEVRDLHRVPAGDQSLQRQMVSLLEEAGEKGLTLNDFIAALGEYDRRTLELLLYRLEKSRHPKHLADLGVVMTLENSGRERRYRYYTVGVYRTIAAKENIELELSDDDDEPQPEYQPVDKADFYVDEEELTTYLKGFNRPIGPGRPKKQGAAPAKDKGKNPFDANGKRIIGRPRKEWTGGESRKPSTNSQVNPLCPPEAGMKRKRGHVEDDEEEEGPPKKKRGRPGRKKKVTEEDDAAAAEEVDELAEDEDEEPVKRRRGRSAKKKGNDKPEANEEVKTPKARKMAGRKPKAKDGGADVEQEETPAKPSDRAGMEVSNDDATPATKPAARKAKATPKAVQVPAPEPSTSTSLPPSTASDSGAPAPLESEPIVISDNSSTEQQQTAAAPVPALAAPATEVSLAVTASPALATPKTVGTKRQRPEDENENDVTPKPKRARTNDSHSKVRNKVMISQIRRENEFFKLVEKNGAVVAMPRVFLPQYRALLEDMVARGEPISGAAGVDPDTRTMIKTWDNLTSKGRVKSLGTMVANSMGIQIPAKVYYLPSLPQAGLDLFLAELNAGAITPANNVPPKKKTAAVATVAAVAARQSPSVNLAGEHAKRKHKSGALVTQLLATDGIAARSAFLTELQTMRQLFGFLCGKLARARELHLYTLSQLVSDSPLSTHIVSREDRIVTFGFFFHELPLGTYCSLISVVGYEEQLELALRTVEGMNMLVQDLPKDLAVSLQVGKARSKAKILELVSFLVQLDLVIPLVASTSATPEFTCVNPQGHLPTHYDRCESVELKGASFFKFNTDAPLYHFASKQSPAPFIGYTSVLSADVSLGYWRRLKALSLKNSFFEIAAETAPPPAVMRTTDKMHRDLMRETCWVDYYVMSWYQKEYLRNQMDPHTGATPLDDPDPNKTRFMQLCYVSCVPINVAQAFYLQEAEAWKQAKTRYSQAAHAEMVARAAGATRKPQPRPSKKETRREADWKAIVDSVPSVPMGEDLTKMLQALKARFMETAMTKKVLERDLRVAIDALQQNRERAWKRAMQPDGHSSSAPLILQSTAVDATSVPELVAMVKTKSEQLGLKELRNPPKSKGRKNKKGKQAEEPAEDDNETVEDDGRIRRRKFAWNPQFDELARDLGTILRVRCSGTRMDWGPAQVVFPGLSRVAIKNRITHLREAPGGESYAKRLDEAWRTFWLEHRGTSELPDPNLKSTSDFPIVEHITFLRKYVDKQALKIGGPPVPAATDVQQKATVHPLAKDVDFFSRMWTLEEKPRPAHGMKESLFSGVSEEQRERDGLKDAFTLDANAPPHPVQLPREDMPEVVQAALKARVLFDAFNEDIGADMLEHFGDEATKKAAVELLDRNVLAQTVHDVKKLHPGRTLKISDVYAALLASLQRKEYGGWPTSTLCSEGDALDTLNLSDWSEWEVNATDGETAALLRMVANEEVELDIEIPQFAAARETLDWNSRKVDDSQIEGAVSWRPTLQRSSHESDHDEDNVDADMIDEIDLEASAGVDHGFTITGAAACCALESEDGHIDCAGCIQASLTAKWSAAESEEQGKEMMAVLKFAMQAEWRGVTRQQLQTHLFASYGILPDRIWEAVRRLSRAPVPLVFWTGYDTSRLVYSADAARWTAALGKAPGADRNIVERRLPRRWLDIHGDVIKEQWTAGLRAVTGVVHMRPGISTMDLRSKLLSFLDRQELNEILQFMLSKGAVRIVCPDDVSKNPFEVDVADERRVCWFTGRKIAWYRIAALP</sequence>
<proteinExistence type="predicted"/>
<feature type="compositionally biased region" description="Basic residues" evidence="1">
    <location>
        <begin position="639"/>
        <end position="650"/>
    </location>
</feature>
<dbReference type="InterPro" id="IPR044210">
    <property type="entry name" value="Tfc3-like"/>
</dbReference>
<evidence type="ECO:0000259" key="2">
    <source>
        <dbReference type="Pfam" id="PF20222"/>
    </source>
</evidence>
<reference evidence="3 4" key="1">
    <citation type="journal article" date="2016" name="Mol. Biol. Evol.">
        <title>Comparative Genomics of Early-Diverging Mushroom-Forming Fungi Provides Insights into the Origins of Lignocellulose Decay Capabilities.</title>
        <authorList>
            <person name="Nagy L.G."/>
            <person name="Riley R."/>
            <person name="Tritt A."/>
            <person name="Adam C."/>
            <person name="Daum C."/>
            <person name="Floudas D."/>
            <person name="Sun H."/>
            <person name="Yadav J.S."/>
            <person name="Pangilinan J."/>
            <person name="Larsson K.H."/>
            <person name="Matsuura K."/>
            <person name="Barry K."/>
            <person name="Labutti K."/>
            <person name="Kuo R."/>
            <person name="Ohm R.A."/>
            <person name="Bhattacharya S.S."/>
            <person name="Shirouzu T."/>
            <person name="Yoshinaga Y."/>
            <person name="Martin F.M."/>
            <person name="Grigoriev I.V."/>
            <person name="Hibbett D.S."/>
        </authorList>
    </citation>
    <scope>NUCLEOTIDE SEQUENCE [LARGE SCALE GENOMIC DNA]</scope>
    <source>
        <strain evidence="3 4">HHB12029</strain>
    </source>
</reference>
<gene>
    <name evidence="3" type="ORF">EXIGLDRAFT_840106</name>
</gene>
<feature type="compositionally biased region" description="Basic and acidic residues" evidence="1">
    <location>
        <begin position="625"/>
        <end position="638"/>
    </location>
</feature>
<dbReference type="InParanoid" id="A0A165EMV2"/>
<feature type="compositionally biased region" description="Acidic residues" evidence="1">
    <location>
        <begin position="1452"/>
        <end position="1462"/>
    </location>
</feature>
<feature type="region of interest" description="Disordered" evidence="1">
    <location>
        <begin position="494"/>
        <end position="748"/>
    </location>
</feature>
<feature type="compositionally biased region" description="Low complexity" evidence="1">
    <location>
        <begin position="705"/>
        <end position="717"/>
    </location>
</feature>
<feature type="compositionally biased region" description="Basic and acidic residues" evidence="1">
    <location>
        <begin position="532"/>
        <end position="543"/>
    </location>
</feature>
<dbReference type="GO" id="GO:0000127">
    <property type="term" value="C:transcription factor TFIIIC complex"/>
    <property type="evidence" value="ECO:0007669"/>
    <property type="project" value="InterPro"/>
</dbReference>
<feature type="compositionally biased region" description="Acidic residues" evidence="1">
    <location>
        <begin position="592"/>
        <end position="612"/>
    </location>
</feature>
<dbReference type="PANTHER" id="PTHR15180:SF1">
    <property type="entry name" value="GENERAL TRANSCRIPTION FACTOR 3C POLYPEPTIDE 1"/>
    <property type="match status" value="1"/>
</dbReference>
<feature type="compositionally biased region" description="Low complexity" evidence="1">
    <location>
        <begin position="738"/>
        <end position="748"/>
    </location>
</feature>
<dbReference type="Proteomes" id="UP000077266">
    <property type="component" value="Unassembled WGS sequence"/>
</dbReference>
<dbReference type="GO" id="GO:0042791">
    <property type="term" value="P:5S class rRNA transcription by RNA polymerase III"/>
    <property type="evidence" value="ECO:0007669"/>
    <property type="project" value="TreeGrafter"/>
</dbReference>
<feature type="region of interest" description="Disordered" evidence="1">
    <location>
        <begin position="341"/>
        <end position="361"/>
    </location>
</feature>
<feature type="region of interest" description="Disordered" evidence="1">
    <location>
        <begin position="1307"/>
        <end position="1328"/>
    </location>
</feature>
<feature type="compositionally biased region" description="Basic residues" evidence="1">
    <location>
        <begin position="615"/>
        <end position="624"/>
    </location>
</feature>
<dbReference type="InterPro" id="IPR046488">
    <property type="entry name" value="Sfc3/Tfc3_C"/>
</dbReference>
<feature type="domain" description="Transcription factor tau subunit sfc3/Tfc3 C-terminal" evidence="2">
    <location>
        <begin position="1468"/>
        <end position="1836"/>
    </location>
</feature>
<dbReference type="STRING" id="1314781.A0A165EMV2"/>
<evidence type="ECO:0000256" key="1">
    <source>
        <dbReference type="SAM" id="MobiDB-lite"/>
    </source>
</evidence>
<keyword evidence="4" id="KW-1185">Reference proteome</keyword>
<name>A0A165EMV2_EXIGL</name>
<dbReference type="Pfam" id="PF20222">
    <property type="entry name" value="DUF6581"/>
    <property type="match status" value="2"/>
</dbReference>
<dbReference type="GO" id="GO:0006384">
    <property type="term" value="P:transcription initiation at RNA polymerase III promoter"/>
    <property type="evidence" value="ECO:0007669"/>
    <property type="project" value="InterPro"/>
</dbReference>
<evidence type="ECO:0000313" key="4">
    <source>
        <dbReference type="Proteomes" id="UP000077266"/>
    </source>
</evidence>
<organism evidence="3 4">
    <name type="scientific">Exidia glandulosa HHB12029</name>
    <dbReference type="NCBI Taxonomy" id="1314781"/>
    <lineage>
        <taxon>Eukaryota</taxon>
        <taxon>Fungi</taxon>
        <taxon>Dikarya</taxon>
        <taxon>Basidiomycota</taxon>
        <taxon>Agaricomycotina</taxon>
        <taxon>Agaricomycetes</taxon>
        <taxon>Auriculariales</taxon>
        <taxon>Exidiaceae</taxon>
        <taxon>Exidia</taxon>
    </lineage>
</organism>
<feature type="compositionally biased region" description="Basic residues" evidence="1">
    <location>
        <begin position="578"/>
        <end position="589"/>
    </location>
</feature>
<dbReference type="EMBL" id="KV426130">
    <property type="protein sequence ID" value="KZV87310.1"/>
    <property type="molecule type" value="Genomic_DNA"/>
</dbReference>
<dbReference type="GO" id="GO:0003677">
    <property type="term" value="F:DNA binding"/>
    <property type="evidence" value="ECO:0007669"/>
    <property type="project" value="UniProtKB-KW"/>
</dbReference>
<dbReference type="OrthoDB" id="68020at2759"/>
<dbReference type="GO" id="GO:0005634">
    <property type="term" value="C:nucleus"/>
    <property type="evidence" value="ECO:0007669"/>
    <property type="project" value="UniProtKB-SubCell"/>
</dbReference>
<accession>A0A165EMV2</accession>
<feature type="region of interest" description="Disordered" evidence="1">
    <location>
        <begin position="1428"/>
        <end position="1463"/>
    </location>
</feature>